<organism evidence="1 2">
    <name type="scientific">Spirosoma oryzae</name>
    <dbReference type="NCBI Taxonomy" id="1469603"/>
    <lineage>
        <taxon>Bacteria</taxon>
        <taxon>Pseudomonadati</taxon>
        <taxon>Bacteroidota</taxon>
        <taxon>Cytophagia</taxon>
        <taxon>Cytophagales</taxon>
        <taxon>Cytophagaceae</taxon>
        <taxon>Spirosoma</taxon>
    </lineage>
</organism>
<accession>A0A2T0TNF5</accession>
<evidence type="ECO:0000313" key="1">
    <source>
        <dbReference type="EMBL" id="PRY47252.1"/>
    </source>
</evidence>
<dbReference type="Pfam" id="PF14103">
    <property type="entry name" value="DUF4276"/>
    <property type="match status" value="1"/>
</dbReference>
<reference evidence="1 2" key="1">
    <citation type="submission" date="2018-03" db="EMBL/GenBank/DDBJ databases">
        <title>Genomic Encyclopedia of Archaeal and Bacterial Type Strains, Phase II (KMG-II): from individual species to whole genera.</title>
        <authorList>
            <person name="Goeker M."/>
        </authorList>
    </citation>
    <scope>NUCLEOTIDE SEQUENCE [LARGE SCALE GENOMIC DNA]</scope>
    <source>
        <strain evidence="1 2">DSM 28354</strain>
    </source>
</reference>
<sequence>MVKVGFIVEGGSEKIILKSVEFQTYLRTKQIEQVGDVIDIDGKGNLKASSQRMNTQVQLLRDAGATWIIVLRDMDNATSFELVKSEVYQAADTVTCIAVQALEAWFLADSRTLHNLFQTSFEHPSPEAVSNPVDELNALRKQYTGRGIGDKKAFARTMLGCGFTIERAAAHPNCPSAQYFLRKLQTLASAN</sequence>
<proteinExistence type="predicted"/>
<name>A0A2T0TNF5_9BACT</name>
<evidence type="ECO:0000313" key="2">
    <source>
        <dbReference type="Proteomes" id="UP000238375"/>
    </source>
</evidence>
<dbReference type="AlphaFoldDB" id="A0A2T0TNF5"/>
<dbReference type="InterPro" id="IPR025455">
    <property type="entry name" value="DUF4276"/>
</dbReference>
<gene>
    <name evidence="1" type="ORF">CLV58_101318</name>
</gene>
<dbReference type="Proteomes" id="UP000238375">
    <property type="component" value="Unassembled WGS sequence"/>
</dbReference>
<keyword evidence="2" id="KW-1185">Reference proteome</keyword>
<comment type="caution">
    <text evidence="1">The sequence shown here is derived from an EMBL/GenBank/DDBJ whole genome shotgun (WGS) entry which is preliminary data.</text>
</comment>
<protein>
    <submittedName>
        <fullName evidence="1">Uncharacterized protein DUF4276</fullName>
    </submittedName>
</protein>
<dbReference type="EMBL" id="PVTE01000001">
    <property type="protein sequence ID" value="PRY47252.1"/>
    <property type="molecule type" value="Genomic_DNA"/>
</dbReference>
<dbReference type="OrthoDB" id="3034946at2"/>